<keyword evidence="1 8" id="KW-0004">4Fe-4S</keyword>
<name>A0A938XQW4_9FIRM</name>
<dbReference type="Proteomes" id="UP000774000">
    <property type="component" value="Unassembled WGS sequence"/>
</dbReference>
<comment type="pathway">
    <text evidence="8">Purine metabolism; 7-cyano-7-deazaguanine biosynthesis.</text>
</comment>
<dbReference type="PANTHER" id="PTHR42836:SF1">
    <property type="entry name" value="7-CARBOXY-7-DEAZAGUANINE SYNTHASE"/>
    <property type="match status" value="1"/>
</dbReference>
<reference evidence="10" key="1">
    <citation type="submission" date="2021-01" db="EMBL/GenBank/DDBJ databases">
        <title>Genomic Encyclopedia of Type Strains, Phase IV (KMG-IV): sequencing the most valuable type-strain genomes for metagenomic binning, comparative biology and taxonomic classification.</title>
        <authorList>
            <person name="Goeker M."/>
        </authorList>
    </citation>
    <scope>NUCLEOTIDE SEQUENCE</scope>
    <source>
        <strain evidence="10">DSM 23230</strain>
    </source>
</reference>
<dbReference type="InterPro" id="IPR024924">
    <property type="entry name" value="7-CO-7-deazaguanine_synth-like"/>
</dbReference>
<feature type="binding site" evidence="8">
    <location>
        <position position="43"/>
    </location>
    <ligand>
        <name>[4Fe-4S] cluster</name>
        <dbReference type="ChEBI" id="CHEBI:49883"/>
        <note>4Fe-4S-S-AdoMet</note>
    </ligand>
</feature>
<keyword evidence="7 8" id="KW-0456">Lyase</keyword>
<dbReference type="CDD" id="cd01335">
    <property type="entry name" value="Radical_SAM"/>
    <property type="match status" value="1"/>
</dbReference>
<dbReference type="Pfam" id="PF04055">
    <property type="entry name" value="Radical_SAM"/>
    <property type="match status" value="1"/>
</dbReference>
<gene>
    <name evidence="8" type="primary">queE</name>
    <name evidence="10" type="ORF">JOC47_002745</name>
</gene>
<feature type="binding site" evidence="8">
    <location>
        <position position="35"/>
    </location>
    <ligand>
        <name>substrate</name>
    </ligand>
</feature>
<comment type="cofactor">
    <cofactor evidence="8">
        <name>S-adenosyl-L-methionine</name>
        <dbReference type="ChEBI" id="CHEBI:59789"/>
    </cofactor>
    <text evidence="8">Binds 1 S-adenosyl-L-methionine per subunit.</text>
</comment>
<dbReference type="GO" id="GO:0016840">
    <property type="term" value="F:carbon-nitrogen lyase activity"/>
    <property type="evidence" value="ECO:0007669"/>
    <property type="project" value="UniProtKB-UniRule"/>
</dbReference>
<dbReference type="EMBL" id="JAFBDQ010000019">
    <property type="protein sequence ID" value="MBM7557877.1"/>
    <property type="molecule type" value="Genomic_DNA"/>
</dbReference>
<feature type="binding site" evidence="8">
    <location>
        <position position="39"/>
    </location>
    <ligand>
        <name>[4Fe-4S] cluster</name>
        <dbReference type="ChEBI" id="CHEBI:49883"/>
        <note>4Fe-4S-S-AdoMet</note>
    </ligand>
</feature>
<feature type="domain" description="Radical SAM core" evidence="9">
    <location>
        <begin position="26"/>
        <end position="239"/>
    </location>
</feature>
<dbReference type="EC" id="4.3.99.3" evidence="8"/>
<comment type="cofactor">
    <cofactor evidence="8">
        <name>Mg(2+)</name>
        <dbReference type="ChEBI" id="CHEBI:18420"/>
    </cofactor>
</comment>
<dbReference type="SFLD" id="SFLDS00029">
    <property type="entry name" value="Radical_SAM"/>
    <property type="match status" value="1"/>
</dbReference>
<keyword evidence="2 8" id="KW-0949">S-adenosyl-L-methionine</keyword>
<comment type="similarity">
    <text evidence="8">Belongs to the radical SAM superfamily. 7-carboxy-7-deazaguanine synthase family.</text>
</comment>
<dbReference type="GO" id="GO:1904047">
    <property type="term" value="F:S-adenosyl-L-methionine binding"/>
    <property type="evidence" value="ECO:0007669"/>
    <property type="project" value="UniProtKB-UniRule"/>
</dbReference>
<evidence type="ECO:0000256" key="2">
    <source>
        <dbReference type="ARBA" id="ARBA00022691"/>
    </source>
</evidence>
<evidence type="ECO:0000256" key="7">
    <source>
        <dbReference type="ARBA" id="ARBA00023239"/>
    </source>
</evidence>
<dbReference type="InterPro" id="IPR013785">
    <property type="entry name" value="Aldolase_TIM"/>
</dbReference>
<dbReference type="SUPFAM" id="SSF102114">
    <property type="entry name" value="Radical SAM enzymes"/>
    <property type="match status" value="1"/>
</dbReference>
<feature type="binding site" evidence="8">
    <location>
        <position position="82"/>
    </location>
    <ligand>
        <name>S-adenosyl-L-methionine</name>
        <dbReference type="ChEBI" id="CHEBI:59789"/>
    </ligand>
</feature>
<comment type="subunit">
    <text evidence="8">Homodimer.</text>
</comment>
<keyword evidence="8" id="KW-0671">Queuosine biosynthesis</keyword>
<evidence type="ECO:0000256" key="3">
    <source>
        <dbReference type="ARBA" id="ARBA00022723"/>
    </source>
</evidence>
<dbReference type="Gene3D" id="3.20.20.70">
    <property type="entry name" value="Aldolase class I"/>
    <property type="match status" value="1"/>
</dbReference>
<dbReference type="PANTHER" id="PTHR42836">
    <property type="entry name" value="7-CARBOXY-7-DEAZAGUANINE SYNTHASE"/>
    <property type="match status" value="1"/>
</dbReference>
<dbReference type="GO" id="GO:0000287">
    <property type="term" value="F:magnesium ion binding"/>
    <property type="evidence" value="ECO:0007669"/>
    <property type="project" value="UniProtKB-UniRule"/>
</dbReference>
<evidence type="ECO:0000259" key="9">
    <source>
        <dbReference type="PROSITE" id="PS51918"/>
    </source>
</evidence>
<comment type="caution">
    <text evidence="8">Lacks conserved residue(s) required for the propagation of feature annotation.</text>
</comment>
<dbReference type="PROSITE" id="PS51918">
    <property type="entry name" value="RADICAL_SAM"/>
    <property type="match status" value="1"/>
</dbReference>
<dbReference type="GO" id="GO:0008616">
    <property type="term" value="P:tRNA queuosine(34) biosynthetic process"/>
    <property type="evidence" value="ECO:0007669"/>
    <property type="project" value="UniProtKB-UniRule"/>
</dbReference>
<feature type="binding site" evidence="8">
    <location>
        <begin position="45"/>
        <end position="47"/>
    </location>
    <ligand>
        <name>S-adenosyl-L-methionine</name>
        <dbReference type="ChEBI" id="CHEBI:59789"/>
    </ligand>
</feature>
<evidence type="ECO:0000256" key="4">
    <source>
        <dbReference type="ARBA" id="ARBA00022842"/>
    </source>
</evidence>
<keyword evidence="11" id="KW-1185">Reference proteome</keyword>
<dbReference type="PIRSF" id="PIRSF000370">
    <property type="entry name" value="QueE"/>
    <property type="match status" value="1"/>
</dbReference>
<organism evidence="10 11">
    <name type="scientific">Halanaerobacter jeridensis</name>
    <dbReference type="NCBI Taxonomy" id="706427"/>
    <lineage>
        <taxon>Bacteria</taxon>
        <taxon>Bacillati</taxon>
        <taxon>Bacillota</taxon>
        <taxon>Clostridia</taxon>
        <taxon>Halanaerobiales</taxon>
        <taxon>Halobacteroidaceae</taxon>
        <taxon>Halanaerobacter</taxon>
    </lineage>
</organism>
<dbReference type="GO" id="GO:0051539">
    <property type="term" value="F:4 iron, 4 sulfur cluster binding"/>
    <property type="evidence" value="ECO:0007669"/>
    <property type="project" value="UniProtKB-UniRule"/>
</dbReference>
<evidence type="ECO:0000256" key="6">
    <source>
        <dbReference type="ARBA" id="ARBA00023014"/>
    </source>
</evidence>
<dbReference type="AlphaFoldDB" id="A0A938XQW4"/>
<keyword evidence="3 8" id="KW-0479">Metal-binding</keyword>
<evidence type="ECO:0000313" key="10">
    <source>
        <dbReference type="EMBL" id="MBM7557877.1"/>
    </source>
</evidence>
<comment type="function">
    <text evidence="8">Catalyzes the complex heterocyclic radical-mediated conversion of 6-carboxy-5,6,7,8-tetrahydropterin (CPH4) to 7-carboxy-7-deazaguanine (CDG), a step common to the biosynthetic pathways of all 7-deazapurine-containing compounds.</text>
</comment>
<proteinExistence type="inferred from homology"/>
<dbReference type="RefSeq" id="WP_204702736.1">
    <property type="nucleotide sequence ID" value="NZ_JAFBDQ010000019.1"/>
</dbReference>
<feature type="binding site" evidence="8">
    <location>
        <position position="48"/>
    </location>
    <ligand>
        <name>Mg(2+)</name>
        <dbReference type="ChEBI" id="CHEBI:18420"/>
    </ligand>
</feature>
<evidence type="ECO:0000256" key="8">
    <source>
        <dbReference type="HAMAP-Rule" id="MF_00917"/>
    </source>
</evidence>
<comment type="catalytic activity">
    <reaction evidence="8">
        <text>6-carboxy-5,6,7,8-tetrahydropterin + H(+) = 7-carboxy-7-carbaguanine + NH4(+)</text>
        <dbReference type="Rhea" id="RHEA:27974"/>
        <dbReference type="ChEBI" id="CHEBI:15378"/>
        <dbReference type="ChEBI" id="CHEBI:28938"/>
        <dbReference type="ChEBI" id="CHEBI:61032"/>
        <dbReference type="ChEBI" id="CHEBI:61036"/>
        <dbReference type="EC" id="4.3.99.3"/>
    </reaction>
</comment>
<keyword evidence="4 8" id="KW-0460">Magnesium</keyword>
<feature type="binding site" evidence="8">
    <location>
        <position position="80"/>
    </location>
    <ligand>
        <name>substrate</name>
    </ligand>
</feature>
<comment type="cofactor">
    <cofactor evidence="8">
        <name>[4Fe-4S] cluster</name>
        <dbReference type="ChEBI" id="CHEBI:49883"/>
    </cofactor>
    <text evidence="8">Binds 1 [4Fe-4S] cluster. The cluster is coordinated with 3 cysteines and an exchangeable S-adenosyl-L-methionine.</text>
</comment>
<evidence type="ECO:0000256" key="5">
    <source>
        <dbReference type="ARBA" id="ARBA00023004"/>
    </source>
</evidence>
<dbReference type="InterPro" id="IPR058240">
    <property type="entry name" value="rSAM_sf"/>
</dbReference>
<dbReference type="InterPro" id="IPR007197">
    <property type="entry name" value="rSAM"/>
</dbReference>
<sequence length="244" mass="27928">MKLSEFKNTKLKVVEVFNSISGEGISTGEIVTFVRVEGCNLRCSYCDTRYSYQGDNYELLTLAEILEKLESFGTDKVICTGGEPLVEETAKRYLPLFLAAKGYEVRVESNGSWPVYNKEEIEAYSEGQKLELYYTLDVKCPSSGMAQSNYFSNFAKLKSGDELKFVVSNDRDLDYALRVIDKHKKSLAREGIVINFSPAFSRIEPEEIVEFLQEHQSYFKENNLEVRLSMQLHKLIWDPDEKGV</sequence>
<keyword evidence="5 8" id="KW-0408">Iron</keyword>
<feature type="binding site" evidence="8">
    <location>
        <begin position="20"/>
        <end position="22"/>
    </location>
    <ligand>
        <name>substrate</name>
    </ligand>
</feature>
<evidence type="ECO:0000313" key="11">
    <source>
        <dbReference type="Proteomes" id="UP000774000"/>
    </source>
</evidence>
<evidence type="ECO:0000256" key="1">
    <source>
        <dbReference type="ARBA" id="ARBA00022485"/>
    </source>
</evidence>
<feature type="binding site" evidence="8">
    <location>
        <position position="46"/>
    </location>
    <ligand>
        <name>[4Fe-4S] cluster</name>
        <dbReference type="ChEBI" id="CHEBI:49883"/>
        <note>4Fe-4S-S-AdoMet</note>
    </ligand>
</feature>
<accession>A0A938XQW4</accession>
<keyword evidence="6 8" id="KW-0411">Iron-sulfur</keyword>
<dbReference type="HAMAP" id="MF_00917">
    <property type="entry name" value="QueE"/>
    <property type="match status" value="1"/>
</dbReference>
<comment type="caution">
    <text evidence="10">The sequence shown here is derived from an EMBL/GenBank/DDBJ whole genome shotgun (WGS) entry which is preliminary data.</text>
</comment>
<protein>
    <recommendedName>
        <fullName evidence="8">7-carboxy-7-deazaguanine synthase</fullName>
        <shortName evidence="8">CDG synthase</shortName>
        <ecNumber evidence="8">4.3.99.3</ecNumber>
    </recommendedName>
    <alternativeName>
        <fullName evidence="8">Queuosine biosynthesis protein QueE</fullName>
    </alternativeName>
</protein>